<dbReference type="Pfam" id="PF00356">
    <property type="entry name" value="LacI"/>
    <property type="match status" value="1"/>
</dbReference>
<dbReference type="Proteomes" id="UP000696294">
    <property type="component" value="Unassembled WGS sequence"/>
</dbReference>
<evidence type="ECO:0000259" key="4">
    <source>
        <dbReference type="PROSITE" id="PS50932"/>
    </source>
</evidence>
<keyword evidence="2" id="KW-0238">DNA-binding</keyword>
<dbReference type="PANTHER" id="PTHR30146">
    <property type="entry name" value="LACI-RELATED TRANSCRIPTIONAL REPRESSOR"/>
    <property type="match status" value="1"/>
</dbReference>
<dbReference type="SUPFAM" id="SSF47413">
    <property type="entry name" value="lambda repressor-like DNA-binding domains"/>
    <property type="match status" value="1"/>
</dbReference>
<dbReference type="RefSeq" id="WP_168021828.1">
    <property type="nucleotide sequence ID" value="NZ_JAATEP010000095.1"/>
</dbReference>
<reference evidence="5 6" key="1">
    <citation type="submission" date="2020-03" db="EMBL/GenBank/DDBJ databases">
        <title>WGS of actinomycetes isolated from Thailand.</title>
        <authorList>
            <person name="Thawai C."/>
        </authorList>
    </citation>
    <scope>NUCLEOTIDE SEQUENCE [LARGE SCALE GENOMIC DNA]</scope>
    <source>
        <strain evidence="5 6">FMUSA5-5</strain>
    </source>
</reference>
<evidence type="ECO:0000313" key="5">
    <source>
        <dbReference type="EMBL" id="NJP98516.1"/>
    </source>
</evidence>
<organism evidence="5 6">
    <name type="scientific">Nonomuraea composti</name>
    <dbReference type="NCBI Taxonomy" id="2720023"/>
    <lineage>
        <taxon>Bacteria</taxon>
        <taxon>Bacillati</taxon>
        <taxon>Actinomycetota</taxon>
        <taxon>Actinomycetes</taxon>
        <taxon>Streptosporangiales</taxon>
        <taxon>Streptosporangiaceae</taxon>
        <taxon>Nonomuraea</taxon>
    </lineage>
</organism>
<keyword evidence="6" id="KW-1185">Reference proteome</keyword>
<gene>
    <name evidence="5" type="ORF">HCN51_55405</name>
</gene>
<dbReference type="PROSITE" id="PS50932">
    <property type="entry name" value="HTH_LACI_2"/>
    <property type="match status" value="1"/>
</dbReference>
<evidence type="ECO:0000313" key="6">
    <source>
        <dbReference type="Proteomes" id="UP000696294"/>
    </source>
</evidence>
<comment type="caution">
    <text evidence="5">The sequence shown here is derived from an EMBL/GenBank/DDBJ whole genome shotgun (WGS) entry which is preliminary data.</text>
</comment>
<name>A0ABX1BLB1_9ACTN</name>
<dbReference type="CDD" id="cd01392">
    <property type="entry name" value="HTH_LacI"/>
    <property type="match status" value="1"/>
</dbReference>
<proteinExistence type="predicted"/>
<keyword evidence="3" id="KW-0804">Transcription</keyword>
<keyword evidence="1" id="KW-0805">Transcription regulation</keyword>
<dbReference type="PROSITE" id="PS00356">
    <property type="entry name" value="HTH_LACI_1"/>
    <property type="match status" value="1"/>
</dbReference>
<protein>
    <submittedName>
        <fullName evidence="5">LacI family transcriptional regulator</fullName>
    </submittedName>
</protein>
<feature type="domain" description="HTH lacI-type" evidence="4">
    <location>
        <begin position="2"/>
        <end position="54"/>
    </location>
</feature>
<dbReference type="InterPro" id="IPR000843">
    <property type="entry name" value="HTH_LacI"/>
</dbReference>
<dbReference type="PANTHER" id="PTHR30146:SF109">
    <property type="entry name" value="HTH-TYPE TRANSCRIPTIONAL REGULATOR GALS"/>
    <property type="match status" value="1"/>
</dbReference>
<dbReference type="SMART" id="SM00354">
    <property type="entry name" value="HTH_LACI"/>
    <property type="match status" value="1"/>
</dbReference>
<dbReference type="PRINTS" id="PR00036">
    <property type="entry name" value="HTHLACI"/>
</dbReference>
<dbReference type="EMBL" id="JAATEP010000095">
    <property type="protein sequence ID" value="NJP98516.1"/>
    <property type="molecule type" value="Genomic_DNA"/>
</dbReference>
<dbReference type="InterPro" id="IPR010982">
    <property type="entry name" value="Lambda_DNA-bd_dom_sf"/>
</dbReference>
<evidence type="ECO:0000256" key="3">
    <source>
        <dbReference type="ARBA" id="ARBA00023163"/>
    </source>
</evidence>
<accession>A0ABX1BLB1</accession>
<dbReference type="Gene3D" id="1.10.260.40">
    <property type="entry name" value="lambda repressor-like DNA-binding domains"/>
    <property type="match status" value="1"/>
</dbReference>
<sequence>MSSMKEVARLAGVSVGTVSNVLNRPEMVAPDTLRRVREAIERLGYVRNGSARQL</sequence>
<evidence type="ECO:0000256" key="1">
    <source>
        <dbReference type="ARBA" id="ARBA00023015"/>
    </source>
</evidence>
<evidence type="ECO:0000256" key="2">
    <source>
        <dbReference type="ARBA" id="ARBA00023125"/>
    </source>
</evidence>
<feature type="non-terminal residue" evidence="5">
    <location>
        <position position="54"/>
    </location>
</feature>